<comment type="caution">
    <text evidence="3">The sequence shown here is derived from an EMBL/GenBank/DDBJ whole genome shotgun (WGS) entry which is preliminary data.</text>
</comment>
<organism evidence="3 4">
    <name type="scientific">Chryseobacterium camelliae</name>
    <dbReference type="NCBI Taxonomy" id="1265445"/>
    <lineage>
        <taxon>Bacteria</taxon>
        <taxon>Pseudomonadati</taxon>
        <taxon>Bacteroidota</taxon>
        <taxon>Flavobacteriia</taxon>
        <taxon>Flavobacteriales</taxon>
        <taxon>Weeksellaceae</taxon>
        <taxon>Chryseobacterium group</taxon>
        <taxon>Chryseobacterium</taxon>
    </lineage>
</organism>
<dbReference type="InterPro" id="IPR012347">
    <property type="entry name" value="Ferritin-like"/>
</dbReference>
<evidence type="ECO:0000313" key="3">
    <source>
        <dbReference type="EMBL" id="MDQ1096706.1"/>
    </source>
</evidence>
<accession>A0ABU0TIR3</accession>
<reference evidence="3 4" key="1">
    <citation type="submission" date="2023-07" db="EMBL/GenBank/DDBJ databases">
        <title>Functional and genomic diversity of the sorghum phyllosphere microbiome.</title>
        <authorList>
            <person name="Shade A."/>
        </authorList>
    </citation>
    <scope>NUCLEOTIDE SEQUENCE [LARGE SCALE GENOMIC DNA]</scope>
    <source>
        <strain evidence="3 4">SORGH_AS_1064</strain>
    </source>
</reference>
<gene>
    <name evidence="3" type="ORF">QE404_001853</name>
</gene>
<keyword evidence="1" id="KW-0472">Membrane</keyword>
<dbReference type="Pfam" id="PF03713">
    <property type="entry name" value="DUF305"/>
    <property type="match status" value="1"/>
</dbReference>
<evidence type="ECO:0000313" key="4">
    <source>
        <dbReference type="Proteomes" id="UP001225072"/>
    </source>
</evidence>
<protein>
    <submittedName>
        <fullName evidence="3">Uncharacterized protein (DUF305 family)</fullName>
    </submittedName>
</protein>
<dbReference type="RefSeq" id="WP_307449553.1">
    <property type="nucleotide sequence ID" value="NZ_JAUTAL010000001.1"/>
</dbReference>
<dbReference type="Proteomes" id="UP001225072">
    <property type="component" value="Unassembled WGS sequence"/>
</dbReference>
<feature type="transmembrane region" description="Helical" evidence="1">
    <location>
        <begin position="7"/>
        <end position="25"/>
    </location>
</feature>
<evidence type="ECO:0000259" key="2">
    <source>
        <dbReference type="Pfam" id="PF03713"/>
    </source>
</evidence>
<feature type="domain" description="DUF305" evidence="2">
    <location>
        <begin position="82"/>
        <end position="142"/>
    </location>
</feature>
<name>A0ABU0TIR3_9FLAO</name>
<evidence type="ECO:0000256" key="1">
    <source>
        <dbReference type="SAM" id="Phobius"/>
    </source>
</evidence>
<dbReference type="Gene3D" id="1.20.1260.10">
    <property type="match status" value="1"/>
</dbReference>
<feature type="transmembrane region" description="Helical" evidence="1">
    <location>
        <begin position="68"/>
        <end position="88"/>
    </location>
</feature>
<proteinExistence type="predicted"/>
<feature type="transmembrane region" description="Helical" evidence="1">
    <location>
        <begin position="37"/>
        <end position="56"/>
    </location>
</feature>
<keyword evidence="1" id="KW-1133">Transmembrane helix</keyword>
<keyword evidence="1" id="KW-0812">Transmembrane</keyword>
<dbReference type="EMBL" id="JAUTAL010000001">
    <property type="protein sequence ID" value="MDQ1096706.1"/>
    <property type="molecule type" value="Genomic_DNA"/>
</dbReference>
<keyword evidence="4" id="KW-1185">Reference proteome</keyword>
<sequence length="146" mass="17020">MNYRKFFLMMFFSFILMYIMMFLNVNAAEDYYTSLTRIYMALMMVAPMAILMIMMMGRMYPDRKKNSMIIIISALVFIASFTALRLQLAVGDAQYLRAMIPHHSSAIMTSRHAGIKDPEVRALADSIIKSQQREIDQMNRILKRLP</sequence>
<dbReference type="InterPro" id="IPR005183">
    <property type="entry name" value="DUF305_CopM-like"/>
</dbReference>